<dbReference type="Proteomes" id="UP000257016">
    <property type="component" value="Unassembled WGS sequence"/>
</dbReference>
<protein>
    <submittedName>
        <fullName evidence="1">Uncharacterized protein</fullName>
    </submittedName>
</protein>
<dbReference type="EMBL" id="OFSN01000015">
    <property type="protein sequence ID" value="SOY65999.1"/>
    <property type="molecule type" value="Genomic_DNA"/>
</dbReference>
<sequence length="55" mass="5977">MNDPNRCRQPAAGDIAGTPAAAAQAQYALTVFGRFRVAWAKASMRYRQIAGHRDA</sequence>
<gene>
    <name evidence="1" type="ORF">CBM2586_B10594</name>
</gene>
<evidence type="ECO:0000313" key="1">
    <source>
        <dbReference type="EMBL" id="SOY65999.1"/>
    </source>
</evidence>
<reference evidence="1 2" key="1">
    <citation type="submission" date="2018-01" db="EMBL/GenBank/DDBJ databases">
        <authorList>
            <person name="Clerissi C."/>
        </authorList>
    </citation>
    <scope>NUCLEOTIDE SEQUENCE [LARGE SCALE GENOMIC DNA]</scope>
    <source>
        <strain evidence="1">Cupriavidus taiwanensis LMG 19430</strain>
    </source>
</reference>
<dbReference type="AlphaFoldDB" id="A0A975XCG7"/>
<organism evidence="1 2">
    <name type="scientific">Cupriavidus taiwanensis</name>
    <dbReference type="NCBI Taxonomy" id="164546"/>
    <lineage>
        <taxon>Bacteria</taxon>
        <taxon>Pseudomonadati</taxon>
        <taxon>Pseudomonadota</taxon>
        <taxon>Betaproteobacteria</taxon>
        <taxon>Burkholderiales</taxon>
        <taxon>Burkholderiaceae</taxon>
        <taxon>Cupriavidus</taxon>
    </lineage>
</organism>
<comment type="caution">
    <text evidence="1">The sequence shown here is derived from an EMBL/GenBank/DDBJ whole genome shotgun (WGS) entry which is preliminary data.</text>
</comment>
<name>A0A975XCG7_9BURK</name>
<evidence type="ECO:0000313" key="2">
    <source>
        <dbReference type="Proteomes" id="UP000257016"/>
    </source>
</evidence>
<accession>A0A975XCG7</accession>
<proteinExistence type="predicted"/>